<dbReference type="KEGG" id="parq:DSM112329_02248"/>
<proteinExistence type="predicted"/>
<feature type="transmembrane region" description="Helical" evidence="1">
    <location>
        <begin position="12"/>
        <end position="36"/>
    </location>
</feature>
<protein>
    <submittedName>
        <fullName evidence="2">Uncharacterized protein</fullName>
    </submittedName>
</protein>
<keyword evidence="1" id="KW-0472">Membrane</keyword>
<keyword evidence="1" id="KW-0812">Transmembrane</keyword>
<accession>A0AAU7AV98</accession>
<dbReference type="AlphaFoldDB" id="A0AAU7AV98"/>
<evidence type="ECO:0000313" key="2">
    <source>
        <dbReference type="EMBL" id="XAY05398.1"/>
    </source>
</evidence>
<dbReference type="RefSeq" id="WP_354701907.1">
    <property type="nucleotide sequence ID" value="NZ_CP114014.1"/>
</dbReference>
<name>A0AAU7AV98_9ACTN</name>
<dbReference type="EMBL" id="CP114014">
    <property type="protein sequence ID" value="XAY05398.1"/>
    <property type="molecule type" value="Genomic_DNA"/>
</dbReference>
<sequence length="40" mass="4507">MTTLELAAGSTWQTVFVAVVLALGYISLVVIWFAFFREKK</sequence>
<gene>
    <name evidence="2" type="ORF">DSM112329_02248</name>
</gene>
<reference evidence="2" key="1">
    <citation type="submission" date="2022-12" db="EMBL/GenBank/DDBJ databases">
        <title>Paraconexibacter alkalitolerans sp. nov. and Baekduia alba sp. nov., isolated from soil and emended description of the genera Paraconexibacter (Chun et al., 2020) and Baekduia (An et al., 2020).</title>
        <authorList>
            <person name="Vieira S."/>
            <person name="Huber K.J."/>
            <person name="Geppert A."/>
            <person name="Wolf J."/>
            <person name="Neumann-Schaal M."/>
            <person name="Muesken M."/>
            <person name="Overmann J."/>
        </authorList>
    </citation>
    <scope>NUCLEOTIDE SEQUENCE</scope>
    <source>
        <strain evidence="2">AEG42_29</strain>
    </source>
</reference>
<evidence type="ECO:0000256" key="1">
    <source>
        <dbReference type="SAM" id="Phobius"/>
    </source>
</evidence>
<keyword evidence="1" id="KW-1133">Transmembrane helix</keyword>
<organism evidence="2">
    <name type="scientific">Paraconexibacter sp. AEG42_29</name>
    <dbReference type="NCBI Taxonomy" id="2997339"/>
    <lineage>
        <taxon>Bacteria</taxon>
        <taxon>Bacillati</taxon>
        <taxon>Actinomycetota</taxon>
        <taxon>Thermoleophilia</taxon>
        <taxon>Solirubrobacterales</taxon>
        <taxon>Paraconexibacteraceae</taxon>
        <taxon>Paraconexibacter</taxon>
    </lineage>
</organism>